<dbReference type="InterPro" id="IPR011332">
    <property type="entry name" value="Ribosomal_zn-bd"/>
</dbReference>
<dbReference type="GO" id="GO:0015934">
    <property type="term" value="C:large ribosomal subunit"/>
    <property type="evidence" value="ECO:0007669"/>
    <property type="project" value="InterPro"/>
</dbReference>
<dbReference type="InterPro" id="IPR044957">
    <property type="entry name" value="Ribosomal_bL32_bact"/>
</dbReference>
<evidence type="ECO:0000256" key="4">
    <source>
        <dbReference type="ARBA" id="ARBA00035178"/>
    </source>
</evidence>
<keyword evidence="2 5" id="KW-0689">Ribosomal protein</keyword>
<name>A0A1F5JLR6_9BACT</name>
<keyword evidence="3 5" id="KW-0687">Ribonucleoprotein</keyword>
<dbReference type="InterPro" id="IPR002677">
    <property type="entry name" value="Ribosomal_bL32"/>
</dbReference>
<evidence type="ECO:0000256" key="2">
    <source>
        <dbReference type="ARBA" id="ARBA00022980"/>
    </source>
</evidence>
<organism evidence="6 7">
    <name type="scientific">Candidatus Daviesbacteria bacterium RIFCSPHIGHO2_01_FULL_40_11</name>
    <dbReference type="NCBI Taxonomy" id="1797762"/>
    <lineage>
        <taxon>Bacteria</taxon>
        <taxon>Candidatus Daviesiibacteriota</taxon>
    </lineage>
</organism>
<dbReference type="Pfam" id="PF01783">
    <property type="entry name" value="Ribosomal_L32p"/>
    <property type="match status" value="1"/>
</dbReference>
<dbReference type="GO" id="GO:0006412">
    <property type="term" value="P:translation"/>
    <property type="evidence" value="ECO:0007669"/>
    <property type="project" value="UniProtKB-UniRule"/>
</dbReference>
<reference evidence="6 7" key="1">
    <citation type="journal article" date="2016" name="Nat. Commun.">
        <title>Thousands of microbial genomes shed light on interconnected biogeochemical processes in an aquifer system.</title>
        <authorList>
            <person name="Anantharaman K."/>
            <person name="Brown C.T."/>
            <person name="Hug L.A."/>
            <person name="Sharon I."/>
            <person name="Castelle C.J."/>
            <person name="Probst A.J."/>
            <person name="Thomas B.C."/>
            <person name="Singh A."/>
            <person name="Wilkins M.J."/>
            <person name="Karaoz U."/>
            <person name="Brodie E.L."/>
            <person name="Williams K.H."/>
            <person name="Hubbard S.S."/>
            <person name="Banfield J.F."/>
        </authorList>
    </citation>
    <scope>NUCLEOTIDE SEQUENCE [LARGE SCALE GENOMIC DNA]</scope>
</reference>
<proteinExistence type="inferred from homology"/>
<dbReference type="SUPFAM" id="SSF57829">
    <property type="entry name" value="Zn-binding ribosomal proteins"/>
    <property type="match status" value="1"/>
</dbReference>
<accession>A0A1F5JLR6</accession>
<evidence type="ECO:0000313" key="7">
    <source>
        <dbReference type="Proteomes" id="UP000177555"/>
    </source>
</evidence>
<dbReference type="PANTHER" id="PTHR35534:SF1">
    <property type="entry name" value="LARGE RIBOSOMAL SUBUNIT PROTEIN BL32"/>
    <property type="match status" value="1"/>
</dbReference>
<sequence>MASEPKRRHSKARKRVRRAAINLAVNLVACKNCGKLTVPHTVCKECGFYGGKAVAKEKVQVTKA</sequence>
<dbReference type="Proteomes" id="UP000177555">
    <property type="component" value="Unassembled WGS sequence"/>
</dbReference>
<comment type="caution">
    <text evidence="6">The sequence shown here is derived from an EMBL/GenBank/DDBJ whole genome shotgun (WGS) entry which is preliminary data.</text>
</comment>
<dbReference type="NCBIfam" id="TIGR01031">
    <property type="entry name" value="rpmF_bact"/>
    <property type="match status" value="1"/>
</dbReference>
<dbReference type="PANTHER" id="PTHR35534">
    <property type="entry name" value="50S RIBOSOMAL PROTEIN L32"/>
    <property type="match status" value="1"/>
</dbReference>
<evidence type="ECO:0000313" key="6">
    <source>
        <dbReference type="EMBL" id="OGE29552.1"/>
    </source>
</evidence>
<dbReference type="HAMAP" id="MF_00340">
    <property type="entry name" value="Ribosomal_bL32"/>
    <property type="match status" value="1"/>
</dbReference>
<dbReference type="AlphaFoldDB" id="A0A1F5JLR6"/>
<gene>
    <name evidence="5" type="primary">rpmF</name>
    <name evidence="6" type="ORF">A2867_00120</name>
</gene>
<evidence type="ECO:0000256" key="3">
    <source>
        <dbReference type="ARBA" id="ARBA00023274"/>
    </source>
</evidence>
<comment type="similarity">
    <text evidence="1 5">Belongs to the bacterial ribosomal protein bL32 family.</text>
</comment>
<evidence type="ECO:0000256" key="5">
    <source>
        <dbReference type="HAMAP-Rule" id="MF_00340"/>
    </source>
</evidence>
<dbReference type="GO" id="GO:0003735">
    <property type="term" value="F:structural constituent of ribosome"/>
    <property type="evidence" value="ECO:0007669"/>
    <property type="project" value="InterPro"/>
</dbReference>
<evidence type="ECO:0000256" key="1">
    <source>
        <dbReference type="ARBA" id="ARBA00008560"/>
    </source>
</evidence>
<protein>
    <recommendedName>
        <fullName evidence="4 5">Large ribosomal subunit protein bL32</fullName>
    </recommendedName>
</protein>
<dbReference type="EMBL" id="MFCP01000004">
    <property type="protein sequence ID" value="OGE29552.1"/>
    <property type="molecule type" value="Genomic_DNA"/>
</dbReference>